<keyword evidence="8 15" id="KW-0378">Hydrolase</keyword>
<dbReference type="InterPro" id="IPR003265">
    <property type="entry name" value="HhH-GPD_domain"/>
</dbReference>
<dbReference type="RefSeq" id="WP_211346305.1">
    <property type="nucleotide sequence ID" value="NZ_JBHTGQ010000014.1"/>
</dbReference>
<dbReference type="SUPFAM" id="SSF48150">
    <property type="entry name" value="DNA-glycosylase"/>
    <property type="match status" value="1"/>
</dbReference>
<evidence type="ECO:0000256" key="12">
    <source>
        <dbReference type="ARBA" id="ARBA00023295"/>
    </source>
</evidence>
<comment type="function">
    <text evidence="13">Adenine glycosylase active on G-A mispairs.</text>
</comment>
<dbReference type="PANTHER" id="PTHR42944:SF1">
    <property type="entry name" value="ADENINE DNA GLYCOSYLASE"/>
    <property type="match status" value="1"/>
</dbReference>
<accession>A0ABW2V2E9</accession>
<evidence type="ECO:0000256" key="5">
    <source>
        <dbReference type="ARBA" id="ARBA00022485"/>
    </source>
</evidence>
<dbReference type="InterPro" id="IPR015797">
    <property type="entry name" value="NUDIX_hydrolase-like_dom_sf"/>
</dbReference>
<dbReference type="InterPro" id="IPR005760">
    <property type="entry name" value="A/G_AdeGlyc_MutY"/>
</dbReference>
<dbReference type="GO" id="GO:0000701">
    <property type="term" value="F:purine-specific mismatch base pair DNA N-glycosylase activity"/>
    <property type="evidence" value="ECO:0007669"/>
    <property type="project" value="UniProtKB-EC"/>
</dbReference>
<evidence type="ECO:0000256" key="13">
    <source>
        <dbReference type="RuleBase" id="RU365096"/>
    </source>
</evidence>
<keyword evidence="7 13" id="KW-0227">DNA damage</keyword>
<evidence type="ECO:0000256" key="3">
    <source>
        <dbReference type="ARBA" id="ARBA00012045"/>
    </source>
</evidence>
<dbReference type="EMBL" id="JBHTGQ010000014">
    <property type="protein sequence ID" value="MFC7749471.1"/>
    <property type="molecule type" value="Genomic_DNA"/>
</dbReference>
<comment type="similarity">
    <text evidence="2 13">Belongs to the Nth/MutY family.</text>
</comment>
<dbReference type="SMART" id="SM00478">
    <property type="entry name" value="ENDO3c"/>
    <property type="match status" value="1"/>
</dbReference>
<evidence type="ECO:0000256" key="1">
    <source>
        <dbReference type="ARBA" id="ARBA00000843"/>
    </source>
</evidence>
<dbReference type="InterPro" id="IPR044298">
    <property type="entry name" value="MIG/MutY"/>
</dbReference>
<keyword evidence="6" id="KW-0479">Metal-binding</keyword>
<evidence type="ECO:0000256" key="6">
    <source>
        <dbReference type="ARBA" id="ARBA00022723"/>
    </source>
</evidence>
<dbReference type="InterPro" id="IPR000445">
    <property type="entry name" value="HhH_motif"/>
</dbReference>
<evidence type="ECO:0000256" key="4">
    <source>
        <dbReference type="ARBA" id="ARBA00022023"/>
    </source>
</evidence>
<dbReference type="SUPFAM" id="SSF55811">
    <property type="entry name" value="Nudix"/>
    <property type="match status" value="1"/>
</dbReference>
<dbReference type="Gene3D" id="1.10.1670.10">
    <property type="entry name" value="Helix-hairpin-Helix base-excision DNA repair enzymes (C-terminal)"/>
    <property type="match status" value="1"/>
</dbReference>
<dbReference type="Gene3D" id="1.10.340.30">
    <property type="entry name" value="Hypothetical protein, domain 2"/>
    <property type="match status" value="1"/>
</dbReference>
<dbReference type="InterPro" id="IPR023170">
    <property type="entry name" value="HhH_base_excis_C"/>
</dbReference>
<evidence type="ECO:0000313" key="15">
    <source>
        <dbReference type="EMBL" id="MFC7749471.1"/>
    </source>
</evidence>
<gene>
    <name evidence="15" type="primary">mutY</name>
    <name evidence="15" type="ORF">ACFQWB_05865</name>
</gene>
<evidence type="ECO:0000313" key="16">
    <source>
        <dbReference type="Proteomes" id="UP001596528"/>
    </source>
</evidence>
<organism evidence="15 16">
    <name type="scientific">Paenibacillus thermoaerophilus</name>
    <dbReference type="NCBI Taxonomy" id="1215385"/>
    <lineage>
        <taxon>Bacteria</taxon>
        <taxon>Bacillati</taxon>
        <taxon>Bacillota</taxon>
        <taxon>Bacilli</taxon>
        <taxon>Bacillales</taxon>
        <taxon>Paenibacillaceae</taxon>
        <taxon>Paenibacillus</taxon>
    </lineage>
</organism>
<keyword evidence="11" id="KW-0234">DNA repair</keyword>
<proteinExistence type="inferred from homology"/>
<dbReference type="PANTHER" id="PTHR42944">
    <property type="entry name" value="ADENINE DNA GLYCOSYLASE"/>
    <property type="match status" value="1"/>
</dbReference>
<keyword evidence="9 13" id="KW-0408">Iron</keyword>
<dbReference type="InterPro" id="IPR011257">
    <property type="entry name" value="DNA_glycosylase"/>
</dbReference>
<keyword evidence="10" id="KW-0411">Iron-sulfur</keyword>
<dbReference type="InterPro" id="IPR029119">
    <property type="entry name" value="MutY_C"/>
</dbReference>
<evidence type="ECO:0000256" key="9">
    <source>
        <dbReference type="ARBA" id="ARBA00023004"/>
    </source>
</evidence>
<name>A0ABW2V2E9_9BACL</name>
<comment type="cofactor">
    <cofactor evidence="13">
        <name>[4Fe-4S] cluster</name>
        <dbReference type="ChEBI" id="CHEBI:49883"/>
    </cofactor>
    <text evidence="13">Binds 1 [4Fe-4S] cluster.</text>
</comment>
<dbReference type="EC" id="3.2.2.31" evidence="3 13"/>
<comment type="catalytic activity">
    <reaction evidence="1 13">
        <text>Hydrolyzes free adenine bases from 7,8-dihydro-8-oxoguanine:adenine mismatched double-stranded DNA, leaving an apurinic site.</text>
        <dbReference type="EC" id="3.2.2.31"/>
    </reaction>
</comment>
<evidence type="ECO:0000256" key="10">
    <source>
        <dbReference type="ARBA" id="ARBA00023014"/>
    </source>
</evidence>
<dbReference type="Gene3D" id="3.90.79.10">
    <property type="entry name" value="Nucleoside Triphosphate Pyrophosphohydrolase"/>
    <property type="match status" value="1"/>
</dbReference>
<protein>
    <recommendedName>
        <fullName evidence="4 13">Adenine DNA glycosylase</fullName>
        <ecNumber evidence="3 13">3.2.2.31</ecNumber>
    </recommendedName>
</protein>
<evidence type="ECO:0000259" key="14">
    <source>
        <dbReference type="SMART" id="SM00478"/>
    </source>
</evidence>
<sequence>MFAEATKERMSAFSERLLAWYRIHKRDLPWRRTRDPYAIWVSEVMLQQTRVDTVIPYWRRFMERFPTAKALAEAPEGEVLKLWEGLGYYSRARNLQAAARELCDRFDGRVPADREAFASLKGVGPYTTGAVLSIAYDMPEPAVDGNVMRVLSRHFRIHEDIAKPAARVRMEKLAKALIPEGSAGDFNQALMELGATVCTPKSPYCLVCPVMEHCAGRLAGEEESLPIKTKAKAPRPEHRSVAWIEGEGDLAGRILIRQRPDSGLLARMWELPHVLWDDGPEADGGAAEAGRMADLAAKLADEEKVTVRPYALAIKAEHVFSHLHWHLNVYRCAYEPPSGRKAQPQAGTGFGVPGLLLAADPSGAYAAQAETAAAGESGRLRWVPLAELDRYAFPNVFLKIIRELRGQ</sequence>
<dbReference type="NCBIfam" id="TIGR01084">
    <property type="entry name" value="mutY"/>
    <property type="match status" value="1"/>
</dbReference>
<evidence type="ECO:0000256" key="11">
    <source>
        <dbReference type="ARBA" id="ARBA00023204"/>
    </source>
</evidence>
<feature type="domain" description="HhH-GPD" evidence="14">
    <location>
        <begin position="45"/>
        <end position="196"/>
    </location>
</feature>
<keyword evidence="5" id="KW-0004">4Fe-4S</keyword>
<keyword evidence="12 13" id="KW-0326">Glycosidase</keyword>
<keyword evidence="16" id="KW-1185">Reference proteome</keyword>
<dbReference type="CDD" id="cd00056">
    <property type="entry name" value="ENDO3c"/>
    <property type="match status" value="1"/>
</dbReference>
<dbReference type="Pfam" id="PF00730">
    <property type="entry name" value="HhH-GPD"/>
    <property type="match status" value="1"/>
</dbReference>
<dbReference type="Pfam" id="PF00633">
    <property type="entry name" value="HHH"/>
    <property type="match status" value="1"/>
</dbReference>
<dbReference type="CDD" id="cd03431">
    <property type="entry name" value="NUDIX_DNA_Glycosylase_C-MutY"/>
    <property type="match status" value="1"/>
</dbReference>
<reference evidence="16" key="1">
    <citation type="journal article" date="2019" name="Int. J. Syst. Evol. Microbiol.">
        <title>The Global Catalogue of Microorganisms (GCM) 10K type strain sequencing project: providing services to taxonomists for standard genome sequencing and annotation.</title>
        <authorList>
            <consortium name="The Broad Institute Genomics Platform"/>
            <consortium name="The Broad Institute Genome Sequencing Center for Infectious Disease"/>
            <person name="Wu L."/>
            <person name="Ma J."/>
        </authorList>
    </citation>
    <scope>NUCLEOTIDE SEQUENCE [LARGE SCALE GENOMIC DNA]</scope>
    <source>
        <strain evidence="16">JCM 18657</strain>
    </source>
</reference>
<dbReference type="Proteomes" id="UP001596528">
    <property type="component" value="Unassembled WGS sequence"/>
</dbReference>
<evidence type="ECO:0000256" key="7">
    <source>
        <dbReference type="ARBA" id="ARBA00022763"/>
    </source>
</evidence>
<evidence type="ECO:0000256" key="8">
    <source>
        <dbReference type="ARBA" id="ARBA00022801"/>
    </source>
</evidence>
<dbReference type="Pfam" id="PF14815">
    <property type="entry name" value="NUDIX_4"/>
    <property type="match status" value="1"/>
</dbReference>
<comment type="caution">
    <text evidence="15">The sequence shown here is derived from an EMBL/GenBank/DDBJ whole genome shotgun (WGS) entry which is preliminary data.</text>
</comment>
<evidence type="ECO:0000256" key="2">
    <source>
        <dbReference type="ARBA" id="ARBA00008343"/>
    </source>
</evidence>